<sequence length="59" mass="7027">HRNLNPKNILVYNDRLMITGFEFSISLDRLDEYFETLDYLEYLDSESIVYSDPALLSTY</sequence>
<feature type="non-terminal residue" evidence="1">
    <location>
        <position position="1"/>
    </location>
</feature>
<name>A0A9N9IUN9_9GLOM</name>
<keyword evidence="2" id="KW-1185">Reference proteome</keyword>
<evidence type="ECO:0000313" key="2">
    <source>
        <dbReference type="Proteomes" id="UP000789342"/>
    </source>
</evidence>
<organism evidence="1 2">
    <name type="scientific">Acaulospora morrowiae</name>
    <dbReference type="NCBI Taxonomy" id="94023"/>
    <lineage>
        <taxon>Eukaryota</taxon>
        <taxon>Fungi</taxon>
        <taxon>Fungi incertae sedis</taxon>
        <taxon>Mucoromycota</taxon>
        <taxon>Glomeromycotina</taxon>
        <taxon>Glomeromycetes</taxon>
        <taxon>Diversisporales</taxon>
        <taxon>Acaulosporaceae</taxon>
        <taxon>Acaulospora</taxon>
    </lineage>
</organism>
<dbReference type="EMBL" id="CAJVPV010034733">
    <property type="protein sequence ID" value="CAG8749423.1"/>
    <property type="molecule type" value="Genomic_DNA"/>
</dbReference>
<comment type="caution">
    <text evidence="1">The sequence shown here is derived from an EMBL/GenBank/DDBJ whole genome shotgun (WGS) entry which is preliminary data.</text>
</comment>
<feature type="non-terminal residue" evidence="1">
    <location>
        <position position="59"/>
    </location>
</feature>
<dbReference type="AlphaFoldDB" id="A0A9N9IUN9"/>
<accession>A0A9N9IUN9</accession>
<dbReference type="OrthoDB" id="6718656at2759"/>
<reference evidence="1" key="1">
    <citation type="submission" date="2021-06" db="EMBL/GenBank/DDBJ databases">
        <authorList>
            <person name="Kallberg Y."/>
            <person name="Tangrot J."/>
            <person name="Rosling A."/>
        </authorList>
    </citation>
    <scope>NUCLEOTIDE SEQUENCE</scope>
    <source>
        <strain evidence="1">CL551</strain>
    </source>
</reference>
<proteinExistence type="predicted"/>
<protein>
    <submittedName>
        <fullName evidence="1">3665_t:CDS:1</fullName>
    </submittedName>
</protein>
<gene>
    <name evidence="1" type="ORF">AMORRO_LOCUS15246</name>
</gene>
<dbReference type="Proteomes" id="UP000789342">
    <property type="component" value="Unassembled WGS sequence"/>
</dbReference>
<dbReference type="InterPro" id="IPR011009">
    <property type="entry name" value="Kinase-like_dom_sf"/>
</dbReference>
<dbReference type="SUPFAM" id="SSF56112">
    <property type="entry name" value="Protein kinase-like (PK-like)"/>
    <property type="match status" value="1"/>
</dbReference>
<evidence type="ECO:0000313" key="1">
    <source>
        <dbReference type="EMBL" id="CAG8749423.1"/>
    </source>
</evidence>